<dbReference type="EMBL" id="BAAABY010000023">
    <property type="protein sequence ID" value="GAA0461424.1"/>
    <property type="molecule type" value="Genomic_DNA"/>
</dbReference>
<dbReference type="InterPro" id="IPR046348">
    <property type="entry name" value="SIS_dom_sf"/>
</dbReference>
<dbReference type="InterPro" id="IPR035461">
    <property type="entry name" value="GmhA/DiaA"/>
</dbReference>
<sequence>MTALEDDTIDDGRHCDALRDALPSFRASAARLESWGSRLADRLGRGARLLVAGNGGSAAQAQHLTAELVGRYREDRPAYSALALHADTSSTTAIANDYGVQEVFARQTRAHGRPGDVLLLMSTSGASANLLTAAGEARRIGMTVWTLTGPAPNPLEAAGDEALCVVAPVAATVQELHLVAVHMICEAFDRAIARQDGAAARVEPARYRVRVEES</sequence>
<organism evidence="2 3">
    <name type="scientific">Streptomyces olivaceiscleroticus</name>
    <dbReference type="NCBI Taxonomy" id="68245"/>
    <lineage>
        <taxon>Bacteria</taxon>
        <taxon>Bacillati</taxon>
        <taxon>Actinomycetota</taxon>
        <taxon>Actinomycetes</taxon>
        <taxon>Kitasatosporales</taxon>
        <taxon>Streptomycetaceae</taxon>
        <taxon>Streptomyces</taxon>
    </lineage>
</organism>
<keyword evidence="3" id="KW-1185">Reference proteome</keyword>
<gene>
    <name evidence="2" type="ORF">GCM10010361_26570</name>
</gene>
<dbReference type="SUPFAM" id="SSF53697">
    <property type="entry name" value="SIS domain"/>
    <property type="match status" value="1"/>
</dbReference>
<dbReference type="Proteomes" id="UP001500909">
    <property type="component" value="Unassembled WGS sequence"/>
</dbReference>
<protein>
    <submittedName>
        <fullName evidence="2">SIS domain-containing protein</fullName>
    </submittedName>
</protein>
<dbReference type="Pfam" id="PF13580">
    <property type="entry name" value="SIS_2"/>
    <property type="match status" value="1"/>
</dbReference>
<evidence type="ECO:0000259" key="1">
    <source>
        <dbReference type="PROSITE" id="PS51464"/>
    </source>
</evidence>
<dbReference type="PANTHER" id="PTHR30390">
    <property type="entry name" value="SEDOHEPTULOSE 7-PHOSPHATE ISOMERASE / DNAA INITIATOR-ASSOCIATING FACTOR FOR REPLICATION INITIATION"/>
    <property type="match status" value="1"/>
</dbReference>
<name>A0ABP3JQV9_9ACTN</name>
<dbReference type="RefSeq" id="WP_346095159.1">
    <property type="nucleotide sequence ID" value="NZ_BAAABY010000023.1"/>
</dbReference>
<dbReference type="InterPro" id="IPR001347">
    <property type="entry name" value="SIS_dom"/>
</dbReference>
<feature type="domain" description="SIS" evidence="1">
    <location>
        <begin position="39"/>
        <end position="198"/>
    </location>
</feature>
<dbReference type="InterPro" id="IPR050099">
    <property type="entry name" value="SIS_GmhA/DiaA_subfam"/>
</dbReference>
<proteinExistence type="predicted"/>
<dbReference type="Gene3D" id="3.40.50.10490">
    <property type="entry name" value="Glucose-6-phosphate isomerase like protein, domain 1"/>
    <property type="match status" value="1"/>
</dbReference>
<accession>A0ABP3JQV9</accession>
<dbReference type="CDD" id="cd05006">
    <property type="entry name" value="SIS_GmhA"/>
    <property type="match status" value="1"/>
</dbReference>
<dbReference type="PROSITE" id="PS51464">
    <property type="entry name" value="SIS"/>
    <property type="match status" value="1"/>
</dbReference>
<reference evidence="3" key="1">
    <citation type="journal article" date="2019" name="Int. J. Syst. Evol. Microbiol.">
        <title>The Global Catalogue of Microorganisms (GCM) 10K type strain sequencing project: providing services to taxonomists for standard genome sequencing and annotation.</title>
        <authorList>
            <consortium name="The Broad Institute Genomics Platform"/>
            <consortium name="The Broad Institute Genome Sequencing Center for Infectious Disease"/>
            <person name="Wu L."/>
            <person name="Ma J."/>
        </authorList>
    </citation>
    <scope>NUCLEOTIDE SEQUENCE [LARGE SCALE GENOMIC DNA]</scope>
    <source>
        <strain evidence="3">JCM 4805</strain>
    </source>
</reference>
<dbReference type="PANTHER" id="PTHR30390:SF6">
    <property type="entry name" value="DNAA INITIATOR-ASSOCIATING PROTEIN DIAA"/>
    <property type="match status" value="1"/>
</dbReference>
<comment type="caution">
    <text evidence="2">The sequence shown here is derived from an EMBL/GenBank/DDBJ whole genome shotgun (WGS) entry which is preliminary data.</text>
</comment>
<evidence type="ECO:0000313" key="3">
    <source>
        <dbReference type="Proteomes" id="UP001500909"/>
    </source>
</evidence>
<evidence type="ECO:0000313" key="2">
    <source>
        <dbReference type="EMBL" id="GAA0461424.1"/>
    </source>
</evidence>